<accession>A0A6N6MQ80</accession>
<dbReference type="EMBL" id="VZZJ01000014">
    <property type="protein sequence ID" value="KAB1072267.1"/>
    <property type="molecule type" value="Genomic_DNA"/>
</dbReference>
<evidence type="ECO:0000313" key="9">
    <source>
        <dbReference type="EMBL" id="KAB1072267.1"/>
    </source>
</evidence>
<evidence type="ECO:0000256" key="5">
    <source>
        <dbReference type="ARBA" id="ARBA00022989"/>
    </source>
</evidence>
<feature type="transmembrane region" description="Helical" evidence="7">
    <location>
        <begin position="337"/>
        <end position="361"/>
    </location>
</feature>
<reference evidence="9 10" key="1">
    <citation type="submission" date="2019-09" db="EMBL/GenBank/DDBJ databases">
        <title>YIM 132548 draft genome.</title>
        <authorList>
            <person name="Jiang L."/>
        </authorList>
    </citation>
    <scope>NUCLEOTIDE SEQUENCE [LARGE SCALE GENOMIC DNA]</scope>
    <source>
        <strain evidence="9 10">YIM 132548</strain>
    </source>
</reference>
<dbReference type="CDD" id="cd17369">
    <property type="entry name" value="MFS_ShiA_like"/>
    <property type="match status" value="1"/>
</dbReference>
<evidence type="ECO:0000256" key="2">
    <source>
        <dbReference type="ARBA" id="ARBA00022448"/>
    </source>
</evidence>
<feature type="transmembrane region" description="Helical" evidence="7">
    <location>
        <begin position="116"/>
        <end position="135"/>
    </location>
</feature>
<evidence type="ECO:0000256" key="6">
    <source>
        <dbReference type="ARBA" id="ARBA00023136"/>
    </source>
</evidence>
<dbReference type="SUPFAM" id="SSF103473">
    <property type="entry name" value="MFS general substrate transporter"/>
    <property type="match status" value="1"/>
</dbReference>
<comment type="subcellular location">
    <subcellularLocation>
        <location evidence="1">Cell membrane</location>
        <topology evidence="1">Multi-pass membrane protein</topology>
    </subcellularLocation>
</comment>
<keyword evidence="5 7" id="KW-1133">Transmembrane helix</keyword>
<feature type="transmembrane region" description="Helical" evidence="7">
    <location>
        <begin position="31"/>
        <end position="50"/>
    </location>
</feature>
<dbReference type="RefSeq" id="WP_150964733.1">
    <property type="nucleotide sequence ID" value="NZ_VZZJ01000014.1"/>
</dbReference>
<sequence>MTTQSAATTTGPRNQSRRAAIASFVGTTIEWYDFFIYGTAAALVFGPLFFAESTPFIATLSAFGTFAVGFLARPVGGLIFGHFGDRFGRKRALVVTLVMMGLATTGIGLLPTYASIGFWAPTLLVVLRLIQGIAVGGEWGGAVLLAAEHAPKGRSVFYASFAQLGSPAGQILSLLAFRLASLLDKQAFLDWGWRLPFLVSAVLLLVGLAIRLGVEESPDFERSQREVGAAQAPIREVLRTSLTPLMLAAGANTMGIASVYLFNTFMIAYTTQYLGIERATILDALLVGAFVQLVMTPVGARIAEAIRNERLFLQIALIWAMLAPYPLFLLVDTRAVWAIILGLCINIIGVATFYAVIAGYVANAFPTRVRYTAISIAYQFCGAIAGGLTPVIGTILAEQFRGHWWPIAAFATTLAVISFVCVTLLAGHQRRAAALAVAAETRQARAFPRPTR</sequence>
<feature type="transmembrane region" description="Helical" evidence="7">
    <location>
        <begin position="197"/>
        <end position="214"/>
    </location>
</feature>
<keyword evidence="6 7" id="KW-0472">Membrane</keyword>
<evidence type="ECO:0000313" key="10">
    <source>
        <dbReference type="Proteomes" id="UP000441523"/>
    </source>
</evidence>
<dbReference type="PROSITE" id="PS50850">
    <property type="entry name" value="MFS"/>
    <property type="match status" value="1"/>
</dbReference>
<dbReference type="GO" id="GO:0022857">
    <property type="term" value="F:transmembrane transporter activity"/>
    <property type="evidence" value="ECO:0007669"/>
    <property type="project" value="InterPro"/>
</dbReference>
<dbReference type="AlphaFoldDB" id="A0A6N6MQ80"/>
<gene>
    <name evidence="9" type="ORF">F6X51_16270</name>
</gene>
<feature type="transmembrane region" description="Helical" evidence="7">
    <location>
        <begin position="373"/>
        <end position="397"/>
    </location>
</feature>
<dbReference type="Gene3D" id="1.20.1250.20">
    <property type="entry name" value="MFS general substrate transporter like domains"/>
    <property type="match status" value="2"/>
</dbReference>
<keyword evidence="4 7" id="KW-0812">Transmembrane</keyword>
<feature type="transmembrane region" description="Helical" evidence="7">
    <location>
        <begin position="311"/>
        <end position="331"/>
    </location>
</feature>
<dbReference type="InterPro" id="IPR011701">
    <property type="entry name" value="MFS"/>
</dbReference>
<dbReference type="FunFam" id="1.20.1250.20:FF:000001">
    <property type="entry name" value="Dicarboxylate MFS transporter"/>
    <property type="match status" value="1"/>
</dbReference>
<evidence type="ECO:0000256" key="1">
    <source>
        <dbReference type="ARBA" id="ARBA00004651"/>
    </source>
</evidence>
<keyword evidence="2" id="KW-0813">Transport</keyword>
<dbReference type="Pfam" id="PF07690">
    <property type="entry name" value="MFS_1"/>
    <property type="match status" value="1"/>
</dbReference>
<feature type="transmembrane region" description="Helical" evidence="7">
    <location>
        <begin position="92"/>
        <end position="110"/>
    </location>
</feature>
<feature type="transmembrane region" description="Helical" evidence="7">
    <location>
        <begin position="56"/>
        <end position="80"/>
    </location>
</feature>
<feature type="transmembrane region" description="Helical" evidence="7">
    <location>
        <begin position="156"/>
        <end position="177"/>
    </location>
</feature>
<evidence type="ECO:0000256" key="7">
    <source>
        <dbReference type="SAM" id="Phobius"/>
    </source>
</evidence>
<keyword evidence="3" id="KW-1003">Cell membrane</keyword>
<feature type="domain" description="Major facilitator superfamily (MFS) profile" evidence="8">
    <location>
        <begin position="19"/>
        <end position="430"/>
    </location>
</feature>
<dbReference type="Proteomes" id="UP000441523">
    <property type="component" value="Unassembled WGS sequence"/>
</dbReference>
<dbReference type="InterPro" id="IPR036259">
    <property type="entry name" value="MFS_trans_sf"/>
</dbReference>
<dbReference type="PANTHER" id="PTHR43045">
    <property type="entry name" value="SHIKIMATE TRANSPORTER"/>
    <property type="match status" value="1"/>
</dbReference>
<protein>
    <submittedName>
        <fullName evidence="9">MHS family MFS transporter</fullName>
    </submittedName>
</protein>
<comment type="caution">
    <text evidence="9">The sequence shown here is derived from an EMBL/GenBank/DDBJ whole genome shotgun (WGS) entry which is preliminary data.</text>
</comment>
<dbReference type="InterPro" id="IPR020846">
    <property type="entry name" value="MFS_dom"/>
</dbReference>
<name>A0A6N6MQ80_9HYPH</name>
<feature type="transmembrane region" description="Helical" evidence="7">
    <location>
        <begin position="245"/>
        <end position="269"/>
    </location>
</feature>
<organism evidence="9 10">
    <name type="scientific">Methylobacterium planeticum</name>
    <dbReference type="NCBI Taxonomy" id="2615211"/>
    <lineage>
        <taxon>Bacteria</taxon>
        <taxon>Pseudomonadati</taxon>
        <taxon>Pseudomonadota</taxon>
        <taxon>Alphaproteobacteria</taxon>
        <taxon>Hyphomicrobiales</taxon>
        <taxon>Methylobacteriaceae</taxon>
        <taxon>Methylobacterium</taxon>
    </lineage>
</organism>
<keyword evidence="10" id="KW-1185">Reference proteome</keyword>
<dbReference type="PANTHER" id="PTHR43045:SF1">
    <property type="entry name" value="SHIKIMATE TRANSPORTER"/>
    <property type="match status" value="1"/>
</dbReference>
<feature type="transmembrane region" description="Helical" evidence="7">
    <location>
        <begin position="281"/>
        <end position="299"/>
    </location>
</feature>
<evidence type="ECO:0000256" key="3">
    <source>
        <dbReference type="ARBA" id="ARBA00022475"/>
    </source>
</evidence>
<evidence type="ECO:0000256" key="4">
    <source>
        <dbReference type="ARBA" id="ARBA00022692"/>
    </source>
</evidence>
<proteinExistence type="predicted"/>
<feature type="transmembrane region" description="Helical" evidence="7">
    <location>
        <begin position="403"/>
        <end position="426"/>
    </location>
</feature>
<dbReference type="GO" id="GO:0005886">
    <property type="term" value="C:plasma membrane"/>
    <property type="evidence" value="ECO:0007669"/>
    <property type="project" value="UniProtKB-SubCell"/>
</dbReference>
<evidence type="ECO:0000259" key="8">
    <source>
        <dbReference type="PROSITE" id="PS50850"/>
    </source>
</evidence>